<organism evidence="2 3">
    <name type="scientific">Escherichia coli</name>
    <dbReference type="NCBI Taxonomy" id="562"/>
    <lineage>
        <taxon>Bacteria</taxon>
        <taxon>Pseudomonadati</taxon>
        <taxon>Pseudomonadota</taxon>
        <taxon>Gammaproteobacteria</taxon>
        <taxon>Enterobacterales</taxon>
        <taxon>Enterobacteriaceae</taxon>
        <taxon>Escherichia</taxon>
    </lineage>
</organism>
<dbReference type="InterPro" id="IPR003615">
    <property type="entry name" value="HNH_nuc"/>
</dbReference>
<dbReference type="InterPro" id="IPR044925">
    <property type="entry name" value="His-Me_finger_sf"/>
</dbReference>
<sequence>MKYVVWFLYHGYQSNKQIIHRNGNRADTRPKNLMQVRDFKRN</sequence>
<evidence type="ECO:0000313" key="3">
    <source>
        <dbReference type="Proteomes" id="UP001208624"/>
    </source>
</evidence>
<keyword evidence="2" id="KW-0378">Hydrolase</keyword>
<protein>
    <submittedName>
        <fullName evidence="2">HNH endonuclease</fullName>
    </submittedName>
</protein>
<comment type="caution">
    <text evidence="2">The sequence shown here is derived from an EMBL/GenBank/DDBJ whole genome shotgun (WGS) entry which is preliminary data.</text>
</comment>
<dbReference type="Pfam" id="PF13392">
    <property type="entry name" value="HNH_3"/>
    <property type="match status" value="1"/>
</dbReference>
<evidence type="ECO:0000313" key="2">
    <source>
        <dbReference type="EMBL" id="MCV5625905.1"/>
    </source>
</evidence>
<keyword evidence="2" id="KW-0540">Nuclease</keyword>
<accession>A0AAP3A8V7</accession>
<evidence type="ECO:0000259" key="1">
    <source>
        <dbReference type="Pfam" id="PF13392"/>
    </source>
</evidence>
<dbReference type="AlphaFoldDB" id="A0AAP3A8V7"/>
<proteinExistence type="predicted"/>
<dbReference type="EMBL" id="JAOVKC010000961">
    <property type="protein sequence ID" value="MCV5625905.1"/>
    <property type="molecule type" value="Genomic_DNA"/>
</dbReference>
<dbReference type="RefSeq" id="WP_236934739.1">
    <property type="nucleotide sequence ID" value="NZ_BFPE01000064.1"/>
</dbReference>
<dbReference type="SUPFAM" id="SSF54060">
    <property type="entry name" value="His-Me finger endonucleases"/>
    <property type="match status" value="1"/>
</dbReference>
<keyword evidence="2" id="KW-0255">Endonuclease</keyword>
<gene>
    <name evidence="2" type="ORF">OFN31_30190</name>
</gene>
<dbReference type="GO" id="GO:0004519">
    <property type="term" value="F:endonuclease activity"/>
    <property type="evidence" value="ECO:0007669"/>
    <property type="project" value="UniProtKB-KW"/>
</dbReference>
<name>A0AAP3A8V7_ECOLX</name>
<feature type="domain" description="HNH nuclease" evidence="1">
    <location>
        <begin position="3"/>
        <end position="36"/>
    </location>
</feature>
<reference evidence="2" key="1">
    <citation type="submission" date="2023-06" db="EMBL/GenBank/DDBJ databases">
        <title>Deciphering the underlying mechanisms mediating the transmission of blaNDM gene from human to animals in China.</title>
        <authorList>
            <person name="Chen K."/>
            <person name="Chen S."/>
        </authorList>
    </citation>
    <scope>NUCLEOTIDE SEQUENCE</scope>
    <source>
        <strain evidence="2">1199</strain>
    </source>
</reference>
<dbReference type="Proteomes" id="UP001208624">
    <property type="component" value="Unassembled WGS sequence"/>
</dbReference>